<name>A0A285TD89_9FIRM</name>
<accession>A0A285TD89</accession>
<dbReference type="RefSeq" id="WP_097077261.1">
    <property type="nucleotide sequence ID" value="NZ_OBMR01000016.1"/>
</dbReference>
<keyword evidence="1" id="KW-1133">Transmembrane helix</keyword>
<dbReference type="AlphaFoldDB" id="A0A285TD89"/>
<proteinExistence type="predicted"/>
<evidence type="ECO:0000313" key="4">
    <source>
        <dbReference type="Proteomes" id="UP000219563"/>
    </source>
</evidence>
<dbReference type="InterPro" id="IPR031493">
    <property type="entry name" value="Zinc_ribbon_15"/>
</dbReference>
<evidence type="ECO:0000313" key="3">
    <source>
        <dbReference type="EMBL" id="SOC17719.1"/>
    </source>
</evidence>
<feature type="domain" description="Zinc-ribbon 15" evidence="2">
    <location>
        <begin position="20"/>
        <end position="119"/>
    </location>
</feature>
<protein>
    <submittedName>
        <fullName evidence="3">Zinc-ribbon domain</fullName>
    </submittedName>
</protein>
<dbReference type="EMBL" id="OBMR01000016">
    <property type="protein sequence ID" value="SOC17719.1"/>
    <property type="molecule type" value="Genomic_DNA"/>
</dbReference>
<evidence type="ECO:0000259" key="2">
    <source>
        <dbReference type="Pfam" id="PF17032"/>
    </source>
</evidence>
<dbReference type="Pfam" id="PF17032">
    <property type="entry name" value="Zn_ribbon_15"/>
    <property type="match status" value="1"/>
</dbReference>
<keyword evidence="1" id="KW-0812">Transmembrane</keyword>
<dbReference type="Proteomes" id="UP000219563">
    <property type="component" value="Unassembled WGS sequence"/>
</dbReference>
<sequence length="122" mass="14228">MFFIMGITDGRKDFDFSQTIICDSCGKYGRYQVFMLYTVLSLFFIPTFKWNKRYYVQMSCCGSIYELNPEIGKRIASGEDLQIKPRDLTKVGNGRGFFKHCNNCGYETSEDFDFCPKCGMRF</sequence>
<evidence type="ECO:0000256" key="1">
    <source>
        <dbReference type="SAM" id="Phobius"/>
    </source>
</evidence>
<gene>
    <name evidence="3" type="ORF">SAMN02910411_0503</name>
</gene>
<feature type="transmembrane region" description="Helical" evidence="1">
    <location>
        <begin position="31"/>
        <end position="48"/>
    </location>
</feature>
<organism evidence="3 4">
    <name type="scientific">Pseudobutyrivibrio ruminis DSM 9787</name>
    <dbReference type="NCBI Taxonomy" id="1123011"/>
    <lineage>
        <taxon>Bacteria</taxon>
        <taxon>Bacillati</taxon>
        <taxon>Bacillota</taxon>
        <taxon>Clostridia</taxon>
        <taxon>Lachnospirales</taxon>
        <taxon>Lachnospiraceae</taxon>
        <taxon>Pseudobutyrivibrio</taxon>
    </lineage>
</organism>
<keyword evidence="1" id="KW-0472">Membrane</keyword>
<reference evidence="3 4" key="1">
    <citation type="submission" date="2017-08" db="EMBL/GenBank/DDBJ databases">
        <authorList>
            <person name="de Groot N.N."/>
        </authorList>
    </citation>
    <scope>NUCLEOTIDE SEQUENCE [LARGE SCALE GENOMIC DNA]</scope>
    <source>
        <strain evidence="3 4">DSM 9787</strain>
    </source>
</reference>